<name>A0A3T1DF30_9BACL</name>
<evidence type="ECO:0000313" key="3">
    <source>
        <dbReference type="EMBL" id="BBI36495.1"/>
    </source>
</evidence>
<accession>A0A3T1DF30</accession>
<dbReference type="EMBL" id="AP019400">
    <property type="protein sequence ID" value="BBI36495.1"/>
    <property type="molecule type" value="Genomic_DNA"/>
</dbReference>
<evidence type="ECO:0000256" key="2">
    <source>
        <dbReference type="SAM" id="SignalP"/>
    </source>
</evidence>
<dbReference type="PANTHER" id="PTHR43649:SF12">
    <property type="entry name" value="DIACETYLCHITOBIOSE BINDING PROTEIN DASA"/>
    <property type="match status" value="1"/>
</dbReference>
<feature type="region of interest" description="Disordered" evidence="1">
    <location>
        <begin position="30"/>
        <end position="57"/>
    </location>
</feature>
<feature type="chain" id="PRO_5038830598" description="ABC transporter substrate-binding protein" evidence="2">
    <location>
        <begin position="25"/>
        <end position="587"/>
    </location>
</feature>
<evidence type="ECO:0000256" key="1">
    <source>
        <dbReference type="SAM" id="MobiDB-lite"/>
    </source>
</evidence>
<dbReference type="KEGG" id="cohn:KCTCHS21_58940"/>
<sequence length="587" mass="65936">MKKGRFRNLFPLALVLVMVFTVVGCSSNNKENAAPSPTSSGNEVSSQPTESAEPSKEDITITVWPVTFAQNFPSGVQQDPVAKDIYEKTKVKIDVESHPTDEKFQAMLASGDLSDVIIPENTTQYVKQLIEGDNLVDLEPYLAQYAPDILKNAADAIEYSKKYQSNGTGKLYFIPSSIVNKPSPKIENKAIVGPFLRWDYYQDIGAPELKGYDDFLNAVKAMLDKHPTNESGQKFYGFSQWFDWDIWGIAMFPSFMEGKDYFANGLYQVDHATAEMESMLTAERSSMWLGVDFWNKAYKMGLLDPDALTQKYDTAIQKGSSNRVLAAIASWQLRDSNALLNKAGMPDKGYTPVPVPVTGGKNIYSNVGPFGSNRYWAVSKNAKSPERAVELINYFYTVENAETLYNGIKGVDWTEEGGKRKQSAAFLEGMKADPNYVLTSGAGKYNNIIGLNKEFINPNTNETLLIQSREALLESLIPVDKAMTEHYKVELPVDILPPDQKPYFDNYSYIAPFMPIAPDDIKRIDDKIINYVQSALAKMILTKDEAKYNAMKEEIISKVRAMDYDTSFNWYQTAFKEAKEKGEPFMK</sequence>
<dbReference type="Proteomes" id="UP000289856">
    <property type="component" value="Chromosome"/>
</dbReference>
<evidence type="ECO:0008006" key="5">
    <source>
        <dbReference type="Google" id="ProtNLM"/>
    </source>
</evidence>
<dbReference type="SUPFAM" id="SSF53850">
    <property type="entry name" value="Periplasmic binding protein-like II"/>
    <property type="match status" value="1"/>
</dbReference>
<organism evidence="3 4">
    <name type="scientific">Cohnella abietis</name>
    <dbReference type="NCBI Taxonomy" id="2507935"/>
    <lineage>
        <taxon>Bacteria</taxon>
        <taxon>Bacillati</taxon>
        <taxon>Bacillota</taxon>
        <taxon>Bacilli</taxon>
        <taxon>Bacillales</taxon>
        <taxon>Paenibacillaceae</taxon>
        <taxon>Cohnella</taxon>
    </lineage>
</organism>
<feature type="compositionally biased region" description="Polar residues" evidence="1">
    <location>
        <begin position="30"/>
        <end position="52"/>
    </location>
</feature>
<dbReference type="PANTHER" id="PTHR43649">
    <property type="entry name" value="ARABINOSE-BINDING PROTEIN-RELATED"/>
    <property type="match status" value="1"/>
</dbReference>
<gene>
    <name evidence="3" type="ORF">KCTCHS21_58940</name>
</gene>
<dbReference type="InterPro" id="IPR050490">
    <property type="entry name" value="Bact_solute-bd_prot1"/>
</dbReference>
<dbReference type="Gene3D" id="3.40.190.10">
    <property type="entry name" value="Periplasmic binding protein-like II"/>
    <property type="match status" value="2"/>
</dbReference>
<proteinExistence type="predicted"/>
<reference evidence="3 4" key="1">
    <citation type="submission" date="2019-01" db="EMBL/GenBank/DDBJ databases">
        <title>Complete genome sequence of Cohnella hallensis HS21 isolated from Korean fir (Abies koreana) rhizospheric soil.</title>
        <authorList>
            <person name="Jiang L."/>
            <person name="Kang S.W."/>
            <person name="Kim S."/>
            <person name="Jung J."/>
            <person name="Kim C.Y."/>
            <person name="Kim D.H."/>
            <person name="Kim S.W."/>
            <person name="Lee J."/>
        </authorList>
    </citation>
    <scope>NUCLEOTIDE SEQUENCE [LARGE SCALE GENOMIC DNA]</scope>
    <source>
        <strain evidence="3 4">HS21</strain>
    </source>
</reference>
<dbReference type="AlphaFoldDB" id="A0A3T1DF30"/>
<dbReference type="PROSITE" id="PS51257">
    <property type="entry name" value="PROKAR_LIPOPROTEIN"/>
    <property type="match status" value="1"/>
</dbReference>
<protein>
    <recommendedName>
        <fullName evidence="5">ABC transporter substrate-binding protein</fullName>
    </recommendedName>
</protein>
<dbReference type="RefSeq" id="WP_130616001.1">
    <property type="nucleotide sequence ID" value="NZ_AP019400.1"/>
</dbReference>
<keyword evidence="2" id="KW-0732">Signal</keyword>
<dbReference type="OrthoDB" id="3235892at2"/>
<keyword evidence="4" id="KW-1185">Reference proteome</keyword>
<feature type="signal peptide" evidence="2">
    <location>
        <begin position="1"/>
        <end position="24"/>
    </location>
</feature>
<evidence type="ECO:0000313" key="4">
    <source>
        <dbReference type="Proteomes" id="UP000289856"/>
    </source>
</evidence>